<dbReference type="Pfam" id="PF22461">
    <property type="entry name" value="SLBB_2"/>
    <property type="match status" value="1"/>
</dbReference>
<evidence type="ECO:0000256" key="4">
    <source>
        <dbReference type="ARBA" id="ARBA00022452"/>
    </source>
</evidence>
<dbReference type="OrthoDB" id="937431at2"/>
<evidence type="ECO:0000259" key="17">
    <source>
        <dbReference type="Pfam" id="PF22461"/>
    </source>
</evidence>
<dbReference type="EMBL" id="CP014504">
    <property type="protein sequence ID" value="AMQ01260.1"/>
    <property type="molecule type" value="Genomic_DNA"/>
</dbReference>
<evidence type="ECO:0000256" key="1">
    <source>
        <dbReference type="ARBA" id="ARBA00004571"/>
    </source>
</evidence>
<keyword evidence="12" id="KW-0564">Palmitate</keyword>
<organism evidence="18 19">
    <name type="scientific">Pedobacter cryoconitis</name>
    <dbReference type="NCBI Taxonomy" id="188932"/>
    <lineage>
        <taxon>Bacteria</taxon>
        <taxon>Pseudomonadati</taxon>
        <taxon>Bacteroidota</taxon>
        <taxon>Sphingobacteriia</taxon>
        <taxon>Sphingobacteriales</taxon>
        <taxon>Sphingobacteriaceae</taxon>
        <taxon>Pedobacter</taxon>
    </lineage>
</organism>
<dbReference type="AlphaFoldDB" id="A0A127VJ01"/>
<feature type="domain" description="SLBB" evidence="17">
    <location>
        <begin position="142"/>
        <end position="221"/>
    </location>
</feature>
<dbReference type="Pfam" id="PF02563">
    <property type="entry name" value="Poly_export"/>
    <property type="match status" value="1"/>
</dbReference>
<dbReference type="PATRIC" id="fig|188932.3.peg.4581"/>
<dbReference type="Proteomes" id="UP000071561">
    <property type="component" value="Chromosome"/>
</dbReference>
<keyword evidence="4" id="KW-1134">Transmembrane beta strand</keyword>
<proteinExistence type="inferred from homology"/>
<evidence type="ECO:0000256" key="14">
    <source>
        <dbReference type="ARBA" id="ARBA00023288"/>
    </source>
</evidence>
<evidence type="ECO:0000256" key="11">
    <source>
        <dbReference type="ARBA" id="ARBA00023136"/>
    </source>
</evidence>
<reference evidence="18 19" key="1">
    <citation type="submission" date="2016-03" db="EMBL/GenBank/DDBJ databases">
        <title>Complete genome sequence of Pedobacter cryoconitis PAMC 27485.</title>
        <authorList>
            <person name="Lee J."/>
            <person name="Kim O.-S."/>
        </authorList>
    </citation>
    <scope>NUCLEOTIDE SEQUENCE [LARGE SCALE GENOMIC DNA]</scope>
    <source>
        <strain evidence="18 19">PAMC 27485</strain>
    </source>
</reference>
<evidence type="ECO:0000256" key="8">
    <source>
        <dbReference type="ARBA" id="ARBA00023047"/>
    </source>
</evidence>
<keyword evidence="7" id="KW-0732">Signal</keyword>
<keyword evidence="8" id="KW-0625">Polysaccharide transport</keyword>
<evidence type="ECO:0000256" key="6">
    <source>
        <dbReference type="ARBA" id="ARBA00022692"/>
    </source>
</evidence>
<keyword evidence="14" id="KW-0449">Lipoprotein</keyword>
<dbReference type="RefSeq" id="WP_068405106.1">
    <property type="nucleotide sequence ID" value="NZ_CP014504.1"/>
</dbReference>
<name>A0A127VJ01_9SPHI</name>
<accession>A0A127VJ01</accession>
<keyword evidence="13" id="KW-0998">Cell outer membrane</keyword>
<dbReference type="InterPro" id="IPR003715">
    <property type="entry name" value="Poly_export_N"/>
</dbReference>
<feature type="domain" description="Polysaccharide export protein N-terminal" evidence="16">
    <location>
        <begin position="47"/>
        <end position="138"/>
    </location>
</feature>
<dbReference type="InterPro" id="IPR049712">
    <property type="entry name" value="Poly_export"/>
</dbReference>
<dbReference type="KEGG" id="pcm:AY601_4419"/>
<evidence type="ECO:0000256" key="2">
    <source>
        <dbReference type="ARBA" id="ARBA00009450"/>
    </source>
</evidence>
<keyword evidence="9" id="KW-0406">Ion transport</keyword>
<feature type="transmembrane region" description="Helical" evidence="15">
    <location>
        <begin position="239"/>
        <end position="257"/>
    </location>
</feature>
<dbReference type="GO" id="GO:0006811">
    <property type="term" value="P:monoatomic ion transport"/>
    <property type="evidence" value="ECO:0007669"/>
    <property type="project" value="UniProtKB-KW"/>
</dbReference>
<keyword evidence="11 15" id="KW-0472">Membrane</keyword>
<evidence type="ECO:0000256" key="10">
    <source>
        <dbReference type="ARBA" id="ARBA00023114"/>
    </source>
</evidence>
<evidence type="ECO:0000256" key="12">
    <source>
        <dbReference type="ARBA" id="ARBA00023139"/>
    </source>
</evidence>
<comment type="subcellular location">
    <subcellularLocation>
        <location evidence="1">Cell outer membrane</location>
        <topology evidence="1">Multi-pass membrane protein</topology>
    </subcellularLocation>
</comment>
<dbReference type="PANTHER" id="PTHR33619:SF3">
    <property type="entry name" value="POLYSACCHARIDE EXPORT PROTEIN GFCE-RELATED"/>
    <property type="match status" value="1"/>
</dbReference>
<protein>
    <submittedName>
        <fullName evidence="18">Polysaccharide export system outer membrane protein</fullName>
    </submittedName>
</protein>
<evidence type="ECO:0000256" key="15">
    <source>
        <dbReference type="SAM" id="Phobius"/>
    </source>
</evidence>
<keyword evidence="3" id="KW-0813">Transport</keyword>
<evidence type="ECO:0000256" key="13">
    <source>
        <dbReference type="ARBA" id="ARBA00023237"/>
    </source>
</evidence>
<evidence type="ECO:0000256" key="7">
    <source>
        <dbReference type="ARBA" id="ARBA00022729"/>
    </source>
</evidence>
<keyword evidence="10" id="KW-0626">Porin</keyword>
<dbReference type="GO" id="GO:0015288">
    <property type="term" value="F:porin activity"/>
    <property type="evidence" value="ECO:0007669"/>
    <property type="project" value="UniProtKB-KW"/>
</dbReference>
<keyword evidence="6 15" id="KW-0812">Transmembrane</keyword>
<sequence>MPSNKYILYAFIFILLTSCFSCSVKQQQALFENRRQAFNNTPTITDTSAYKIQPQDLLQIKNLQSPKYIVDEPTTTISAAKGANSTDGQTFLVESDGTVALPIIGRVKVEGLNRYDAAKKIENIYSKEIKNPIIDLKIVNLKVTILGEVKTQGSYTLVKDRTSLIEMIGEAGGLTERANSKNVRIIRGGIKNQEVIDLDLSNLTTLSDPRIILKNEDIIYVTQNKQAVRTTKVTGFSSILQPIILLLNTALIIYTITR</sequence>
<evidence type="ECO:0000313" key="18">
    <source>
        <dbReference type="EMBL" id="AMQ01260.1"/>
    </source>
</evidence>
<evidence type="ECO:0000313" key="19">
    <source>
        <dbReference type="Proteomes" id="UP000071561"/>
    </source>
</evidence>
<dbReference type="PROSITE" id="PS51257">
    <property type="entry name" value="PROKAR_LIPOPROTEIN"/>
    <property type="match status" value="1"/>
</dbReference>
<keyword evidence="5" id="KW-0762">Sugar transport</keyword>
<gene>
    <name evidence="18" type="ORF">AY601_4419</name>
</gene>
<dbReference type="InterPro" id="IPR054765">
    <property type="entry name" value="SLBB_dom"/>
</dbReference>
<dbReference type="Gene3D" id="3.10.560.10">
    <property type="entry name" value="Outer membrane lipoprotein wza domain like"/>
    <property type="match status" value="1"/>
</dbReference>
<dbReference type="PANTHER" id="PTHR33619">
    <property type="entry name" value="POLYSACCHARIDE EXPORT PROTEIN GFCE-RELATED"/>
    <property type="match status" value="1"/>
</dbReference>
<comment type="similarity">
    <text evidence="2">Belongs to the BexD/CtrA/VexA family.</text>
</comment>
<evidence type="ECO:0000256" key="5">
    <source>
        <dbReference type="ARBA" id="ARBA00022597"/>
    </source>
</evidence>
<evidence type="ECO:0000259" key="16">
    <source>
        <dbReference type="Pfam" id="PF02563"/>
    </source>
</evidence>
<evidence type="ECO:0000256" key="9">
    <source>
        <dbReference type="ARBA" id="ARBA00023065"/>
    </source>
</evidence>
<dbReference type="GO" id="GO:0009279">
    <property type="term" value="C:cell outer membrane"/>
    <property type="evidence" value="ECO:0007669"/>
    <property type="project" value="UniProtKB-SubCell"/>
</dbReference>
<dbReference type="GO" id="GO:0015159">
    <property type="term" value="F:polysaccharide transmembrane transporter activity"/>
    <property type="evidence" value="ECO:0007669"/>
    <property type="project" value="InterPro"/>
</dbReference>
<keyword evidence="19" id="KW-1185">Reference proteome</keyword>
<evidence type="ECO:0000256" key="3">
    <source>
        <dbReference type="ARBA" id="ARBA00022448"/>
    </source>
</evidence>
<keyword evidence="15" id="KW-1133">Transmembrane helix</keyword>
<dbReference type="GO" id="GO:0046930">
    <property type="term" value="C:pore complex"/>
    <property type="evidence" value="ECO:0007669"/>
    <property type="project" value="UniProtKB-KW"/>
</dbReference>